<proteinExistence type="predicted"/>
<sequence length="149" mass="16886">MIQASELRLGNLVFVDNKKYHPKLKNIPVVVTGIEKKTLTNDQKQSFPFSDSSIRIVPTQGEFKDLEIGQLNEFIKPIELTEERLLQCGFKHTGNGFYELLGTHIGLCNIGDVFFNVGFKGITIGNIKYLHQLQNLYFALTGKELEINL</sequence>
<dbReference type="GeneID" id="93528448"/>
<dbReference type="AlphaFoldDB" id="A0A9Q6Z792"/>
<organism evidence="1 2">
    <name type="scientific">Myroides odoratus</name>
    <name type="common">Flavobacterium odoratum</name>
    <dbReference type="NCBI Taxonomy" id="256"/>
    <lineage>
        <taxon>Bacteria</taxon>
        <taxon>Pseudomonadati</taxon>
        <taxon>Bacteroidota</taxon>
        <taxon>Flavobacteriia</taxon>
        <taxon>Flavobacteriales</taxon>
        <taxon>Flavobacteriaceae</taxon>
        <taxon>Myroides</taxon>
    </lineage>
</organism>
<name>A0A9Q6Z792_MYROD</name>
<gene>
    <name evidence="1" type="ORF">I6I88_12310</name>
</gene>
<dbReference type="Proteomes" id="UP000596202">
    <property type="component" value="Chromosome"/>
</dbReference>
<dbReference type="OrthoDB" id="956134at2"/>
<evidence type="ECO:0000313" key="1">
    <source>
        <dbReference type="EMBL" id="QQT98992.1"/>
    </source>
</evidence>
<protein>
    <submittedName>
        <fullName evidence="1">Uncharacterized protein</fullName>
    </submittedName>
</protein>
<accession>A0A9Q6Z792</accession>
<evidence type="ECO:0000313" key="2">
    <source>
        <dbReference type="Proteomes" id="UP000596202"/>
    </source>
</evidence>
<dbReference type="EMBL" id="CP068108">
    <property type="protein sequence ID" value="QQT98992.1"/>
    <property type="molecule type" value="Genomic_DNA"/>
</dbReference>
<dbReference type="RefSeq" id="WP_002986514.1">
    <property type="nucleotide sequence ID" value="NZ_CP068108.1"/>
</dbReference>
<reference evidence="1 2" key="1">
    <citation type="submission" date="2021-01" db="EMBL/GenBank/DDBJ databases">
        <title>FDA dAtabase for Regulatory Grade micrObial Sequences (FDA-ARGOS): Supporting development and validation of Infectious Disease Dx tests.</title>
        <authorList>
            <person name="Sproer C."/>
            <person name="Gronow S."/>
            <person name="Severitt S."/>
            <person name="Schroder I."/>
            <person name="Tallon L."/>
            <person name="Sadzewicz L."/>
            <person name="Zhao X."/>
            <person name="Boylan J."/>
            <person name="Ott S."/>
            <person name="Bowen H."/>
            <person name="Vavikolanu K."/>
            <person name="Mehta A."/>
            <person name="Aluvathingal J."/>
            <person name="Nadendla S."/>
            <person name="Lowell S."/>
            <person name="Myers T."/>
            <person name="Yan Y."/>
            <person name="Sichtig H."/>
        </authorList>
    </citation>
    <scope>NUCLEOTIDE SEQUENCE [LARGE SCALE GENOMIC DNA]</scope>
    <source>
        <strain evidence="1 2">FDAARGOS_1131</strain>
    </source>
</reference>